<dbReference type="AlphaFoldDB" id="A0AAN7ZCT8"/>
<gene>
    <name evidence="6" type="ORF">RI129_010012</name>
</gene>
<keyword evidence="3" id="KW-0862">Zinc</keyword>
<organism evidence="6 7">
    <name type="scientific">Pyrocoelia pectoralis</name>
    <dbReference type="NCBI Taxonomy" id="417401"/>
    <lineage>
        <taxon>Eukaryota</taxon>
        <taxon>Metazoa</taxon>
        <taxon>Ecdysozoa</taxon>
        <taxon>Arthropoda</taxon>
        <taxon>Hexapoda</taxon>
        <taxon>Insecta</taxon>
        <taxon>Pterygota</taxon>
        <taxon>Neoptera</taxon>
        <taxon>Endopterygota</taxon>
        <taxon>Coleoptera</taxon>
        <taxon>Polyphaga</taxon>
        <taxon>Elateriformia</taxon>
        <taxon>Elateroidea</taxon>
        <taxon>Lampyridae</taxon>
        <taxon>Lampyrinae</taxon>
        <taxon>Pyrocoelia</taxon>
    </lineage>
</organism>
<keyword evidence="1" id="KW-0479">Metal-binding</keyword>
<dbReference type="GO" id="GO:0031624">
    <property type="term" value="F:ubiquitin conjugating enzyme binding"/>
    <property type="evidence" value="ECO:0007669"/>
    <property type="project" value="TreeGrafter"/>
</dbReference>
<dbReference type="InterPro" id="IPR013083">
    <property type="entry name" value="Znf_RING/FYVE/PHD"/>
</dbReference>
<protein>
    <recommendedName>
        <fullName evidence="5">SIAH-type domain-containing protein</fullName>
    </recommendedName>
</protein>
<dbReference type="GO" id="GO:0061630">
    <property type="term" value="F:ubiquitin protein ligase activity"/>
    <property type="evidence" value="ECO:0007669"/>
    <property type="project" value="TreeGrafter"/>
</dbReference>
<evidence type="ECO:0000256" key="4">
    <source>
        <dbReference type="PROSITE-ProRule" id="PRU00455"/>
    </source>
</evidence>
<sequence>MDAKSYHLPNEVANISRCSMCEEYLSCGPIMGYNGNFICGRCGKDDQNGVVQVALEKIMTFFVFPCRYDRFGCKEQFLFNTSMQHERICQYRTVPCPALLNNPCNFAIPVLHLYTHCVKFHNNLITNDGDFQINVDQDVCCNLVMVKDNITVIIKYVYNSKSKHLQLDVASASVLEELISFKIRILSKLLEGMNINLPEKQCTVYESYTVSKDSIIIEIDKYLWLFSNTSSLIFKIFLITAATIPERSKNECQPLSSIALVHNLCVNDSHEEEEEEEGDQLKDIRDMFCYSCNCLSYPLYYDPTLSQIKCCLKCRGDHHTTEYLGSCDDLSDKRYPCDYKGCSFYGGITDLILHVKGCEYRTFLCTVDGCKSKDVFSLNETYIRINHLRTHAKYCPNPNKITISLYNIQLGLSVEKYFTHIRNVFILFTAEMRNCTFWDFNCHLPSGIEMEITFYHLSTQGCKGSYFAKFVGYCDVHFDHHMLAVKAGCNTRCLTTAVMKFNKI</sequence>
<evidence type="ECO:0000256" key="2">
    <source>
        <dbReference type="ARBA" id="ARBA00022771"/>
    </source>
</evidence>
<name>A0AAN7ZCT8_9COLE</name>
<evidence type="ECO:0000313" key="6">
    <source>
        <dbReference type="EMBL" id="KAK5641465.1"/>
    </source>
</evidence>
<keyword evidence="7" id="KW-1185">Reference proteome</keyword>
<dbReference type="EMBL" id="JAVRBK010000007">
    <property type="protein sequence ID" value="KAK5641465.1"/>
    <property type="molecule type" value="Genomic_DNA"/>
</dbReference>
<dbReference type="GO" id="GO:0005737">
    <property type="term" value="C:cytoplasm"/>
    <property type="evidence" value="ECO:0007669"/>
    <property type="project" value="TreeGrafter"/>
</dbReference>
<dbReference type="InterPro" id="IPR004162">
    <property type="entry name" value="SINA-like_animal"/>
</dbReference>
<feature type="domain" description="SIAH-type" evidence="5">
    <location>
        <begin position="61"/>
        <end position="122"/>
    </location>
</feature>
<dbReference type="Proteomes" id="UP001329430">
    <property type="component" value="Chromosome 7"/>
</dbReference>
<dbReference type="PROSITE" id="PS51081">
    <property type="entry name" value="ZF_SIAH"/>
    <property type="match status" value="1"/>
</dbReference>
<evidence type="ECO:0000259" key="5">
    <source>
        <dbReference type="PROSITE" id="PS51081"/>
    </source>
</evidence>
<dbReference type="GO" id="GO:0043161">
    <property type="term" value="P:proteasome-mediated ubiquitin-dependent protein catabolic process"/>
    <property type="evidence" value="ECO:0007669"/>
    <property type="project" value="TreeGrafter"/>
</dbReference>
<evidence type="ECO:0000256" key="1">
    <source>
        <dbReference type="ARBA" id="ARBA00022723"/>
    </source>
</evidence>
<evidence type="ECO:0000313" key="7">
    <source>
        <dbReference type="Proteomes" id="UP001329430"/>
    </source>
</evidence>
<dbReference type="SUPFAM" id="SSF49599">
    <property type="entry name" value="TRAF domain-like"/>
    <property type="match status" value="1"/>
</dbReference>
<accession>A0AAN7ZCT8</accession>
<evidence type="ECO:0000256" key="3">
    <source>
        <dbReference type="ARBA" id="ARBA00022833"/>
    </source>
</evidence>
<dbReference type="Gene3D" id="3.30.40.10">
    <property type="entry name" value="Zinc/RING finger domain, C3HC4 (zinc finger)"/>
    <property type="match status" value="1"/>
</dbReference>
<dbReference type="PANTHER" id="PTHR45877">
    <property type="entry name" value="E3 UBIQUITIN-PROTEIN LIGASE SIAH2"/>
    <property type="match status" value="1"/>
</dbReference>
<keyword evidence="2 4" id="KW-0863">Zinc-finger</keyword>
<dbReference type="GO" id="GO:0008270">
    <property type="term" value="F:zinc ion binding"/>
    <property type="evidence" value="ECO:0007669"/>
    <property type="project" value="UniProtKB-KW"/>
</dbReference>
<dbReference type="PANTHER" id="PTHR45877:SF2">
    <property type="entry name" value="E3 UBIQUITIN-PROTEIN LIGASE SINA-RELATED"/>
    <property type="match status" value="1"/>
</dbReference>
<comment type="caution">
    <text evidence="6">The sequence shown here is derived from an EMBL/GenBank/DDBJ whole genome shotgun (WGS) entry which is preliminary data.</text>
</comment>
<dbReference type="Pfam" id="PF21361">
    <property type="entry name" value="Sina_ZnF"/>
    <property type="match status" value="1"/>
</dbReference>
<dbReference type="InterPro" id="IPR013010">
    <property type="entry name" value="Znf_SIAH"/>
</dbReference>
<reference evidence="6 7" key="1">
    <citation type="journal article" date="2024" name="Insects">
        <title>An Improved Chromosome-Level Genome Assembly of the Firefly Pyrocoelia pectoralis.</title>
        <authorList>
            <person name="Fu X."/>
            <person name="Meyer-Rochow V.B."/>
            <person name="Ballantyne L."/>
            <person name="Zhu X."/>
        </authorList>
    </citation>
    <scope>NUCLEOTIDE SEQUENCE [LARGE SCALE GENOMIC DNA]</scope>
    <source>
        <strain evidence="6">XCY_ONT2</strain>
    </source>
</reference>
<proteinExistence type="predicted"/>